<name>A0A644XVE6_9ZZZZ</name>
<proteinExistence type="predicted"/>
<sequence>MDDLIHELWTCVDQTRRVEILKQMQVVESEQCLWYMPMFALRNIQVVNTARVNLPADLVLSNEWSNYERYLDQWSLNPAE</sequence>
<gene>
    <name evidence="1" type="ORF">SDC9_64689</name>
</gene>
<evidence type="ECO:0000313" key="1">
    <source>
        <dbReference type="EMBL" id="MPM18283.1"/>
    </source>
</evidence>
<accession>A0A644XVE6</accession>
<reference evidence="1" key="1">
    <citation type="submission" date="2019-08" db="EMBL/GenBank/DDBJ databases">
        <authorList>
            <person name="Kucharzyk K."/>
            <person name="Murdoch R.W."/>
            <person name="Higgins S."/>
            <person name="Loffler F."/>
        </authorList>
    </citation>
    <scope>NUCLEOTIDE SEQUENCE</scope>
</reference>
<protein>
    <recommendedName>
        <fullName evidence="2">Solute-binding protein family 5 domain-containing protein</fullName>
    </recommendedName>
</protein>
<organism evidence="1">
    <name type="scientific">bioreactor metagenome</name>
    <dbReference type="NCBI Taxonomy" id="1076179"/>
    <lineage>
        <taxon>unclassified sequences</taxon>
        <taxon>metagenomes</taxon>
        <taxon>ecological metagenomes</taxon>
    </lineage>
</organism>
<comment type="caution">
    <text evidence="1">The sequence shown here is derived from an EMBL/GenBank/DDBJ whole genome shotgun (WGS) entry which is preliminary data.</text>
</comment>
<dbReference type="EMBL" id="VSSQ01002953">
    <property type="protein sequence ID" value="MPM18283.1"/>
    <property type="molecule type" value="Genomic_DNA"/>
</dbReference>
<evidence type="ECO:0008006" key="2">
    <source>
        <dbReference type="Google" id="ProtNLM"/>
    </source>
</evidence>
<dbReference type="AlphaFoldDB" id="A0A644XVE6"/>